<sequence>MEPKALEMKVYVEPKPLRKNGAVLAEFLLLWAPFRIHGCRLISTSRGHDVWMPNPDTRITKEGKEKAVQAALQVFEEYFG</sequence>
<reference evidence="2" key="1">
    <citation type="submission" date="2016-11" db="EMBL/GenBank/DDBJ databases">
        <authorList>
            <person name="Varghese N."/>
            <person name="Submissions S."/>
        </authorList>
    </citation>
    <scope>NUCLEOTIDE SEQUENCE [LARGE SCALE GENOMIC DNA]</scope>
    <source>
        <strain evidence="2">DSM 100564</strain>
    </source>
</reference>
<protein>
    <submittedName>
        <fullName evidence="1">Uncharacterized protein</fullName>
    </submittedName>
</protein>
<dbReference type="AlphaFoldDB" id="A0A1M6RV89"/>
<proteinExistence type="predicted"/>
<dbReference type="STRING" id="1470563.SAMN05444000_12655"/>
<name>A0A1M6RV89_9RHOB</name>
<gene>
    <name evidence="1" type="ORF">SAMN05444000_12655</name>
</gene>
<organism evidence="1 2">
    <name type="scientific">Shimia gijangensis</name>
    <dbReference type="NCBI Taxonomy" id="1470563"/>
    <lineage>
        <taxon>Bacteria</taxon>
        <taxon>Pseudomonadati</taxon>
        <taxon>Pseudomonadota</taxon>
        <taxon>Alphaproteobacteria</taxon>
        <taxon>Rhodobacterales</taxon>
        <taxon>Roseobacteraceae</taxon>
    </lineage>
</organism>
<dbReference type="Proteomes" id="UP000183982">
    <property type="component" value="Unassembled WGS sequence"/>
</dbReference>
<evidence type="ECO:0000313" key="2">
    <source>
        <dbReference type="Proteomes" id="UP000183982"/>
    </source>
</evidence>
<accession>A0A1M6RV89</accession>
<dbReference type="EMBL" id="FQZQ01000026">
    <property type="protein sequence ID" value="SHK36364.1"/>
    <property type="molecule type" value="Genomic_DNA"/>
</dbReference>
<dbReference type="RefSeq" id="WP_073256071.1">
    <property type="nucleotide sequence ID" value="NZ_FQZQ01000026.1"/>
</dbReference>
<evidence type="ECO:0000313" key="1">
    <source>
        <dbReference type="EMBL" id="SHK36364.1"/>
    </source>
</evidence>
<keyword evidence="2" id="KW-1185">Reference proteome</keyword>